<dbReference type="InterPro" id="IPR027244">
    <property type="entry name" value="IML1"/>
</dbReference>
<evidence type="ECO:0000256" key="3">
    <source>
        <dbReference type="ARBA" id="ARBA00018529"/>
    </source>
</evidence>
<feature type="domain" description="DEP" evidence="6">
    <location>
        <begin position="1171"/>
        <end position="1246"/>
    </location>
</feature>
<dbReference type="GO" id="GO:1904262">
    <property type="term" value="P:negative regulation of TORC1 signaling"/>
    <property type="evidence" value="ECO:0007669"/>
    <property type="project" value="TreeGrafter"/>
</dbReference>
<dbReference type="SUPFAM" id="SSF46785">
    <property type="entry name" value="Winged helix' DNA-binding domain"/>
    <property type="match status" value="1"/>
</dbReference>
<dbReference type="Gene3D" id="1.10.10.10">
    <property type="entry name" value="Winged helix-like DNA-binding domain superfamily/Winged helix DNA-binding domain"/>
    <property type="match status" value="1"/>
</dbReference>
<protein>
    <recommendedName>
        <fullName evidence="3">Vacuolar membrane-associated protein IML1</fullName>
    </recommendedName>
    <alternativeName>
        <fullName evidence="4">Vacuolar membrane-associated protein iml1</fullName>
    </alternativeName>
</protein>
<name>A0AAW0GK91_9APHY</name>
<dbReference type="PANTHER" id="PTHR13179">
    <property type="entry name" value="DEP DOMAIN CONTAINING PROTEIN 5"/>
    <property type="match status" value="1"/>
</dbReference>
<proteinExistence type="inferred from homology"/>
<dbReference type="PROSITE" id="PS50186">
    <property type="entry name" value="DEP"/>
    <property type="match status" value="1"/>
</dbReference>
<dbReference type="InterPro" id="IPR000591">
    <property type="entry name" value="DEP_dom"/>
</dbReference>
<dbReference type="GO" id="GO:1990130">
    <property type="term" value="C:GATOR1 complex"/>
    <property type="evidence" value="ECO:0007669"/>
    <property type="project" value="TreeGrafter"/>
</dbReference>
<keyword evidence="8" id="KW-1185">Reference proteome</keyword>
<evidence type="ECO:0000313" key="7">
    <source>
        <dbReference type="EMBL" id="KAK7691535.1"/>
    </source>
</evidence>
<evidence type="ECO:0000313" key="8">
    <source>
        <dbReference type="Proteomes" id="UP001385951"/>
    </source>
</evidence>
<dbReference type="Pfam" id="PF00610">
    <property type="entry name" value="DEP"/>
    <property type="match status" value="1"/>
</dbReference>
<comment type="caution">
    <text evidence="7">The sequence shown here is derived from an EMBL/GenBank/DDBJ whole genome shotgun (WGS) entry which is preliminary data.</text>
</comment>
<feature type="compositionally biased region" description="Polar residues" evidence="5">
    <location>
        <begin position="685"/>
        <end position="729"/>
    </location>
</feature>
<dbReference type="InterPro" id="IPR036390">
    <property type="entry name" value="WH_DNA-bd_sf"/>
</dbReference>
<evidence type="ECO:0000259" key="6">
    <source>
        <dbReference type="PROSITE" id="PS50186"/>
    </source>
</evidence>
<feature type="compositionally biased region" description="Low complexity" evidence="5">
    <location>
        <begin position="562"/>
        <end position="583"/>
    </location>
</feature>
<comment type="subcellular location">
    <subcellularLocation>
        <location evidence="1">Vacuole membrane</location>
        <topology evidence="1">Peripheral membrane protein</topology>
    </subcellularLocation>
</comment>
<dbReference type="InterPro" id="IPR048255">
    <property type="entry name" value="IML1_N"/>
</dbReference>
<evidence type="ECO:0000256" key="2">
    <source>
        <dbReference type="ARBA" id="ARBA00005643"/>
    </source>
</evidence>
<sequence>MSRSESQTSQFGGRRRSNTAQSVFRNVAAAVTPAPLRFGDSKVLTAWVHDPKESPVTTFNKAWWPGAVEGDLLHVSHQRWEESRQGFLFLVPKDEENIKHQLQITIPRPTAEQFGVKNSGEIKLTKVDPKVWGADHVELVFQDQYLGRNEMWRLERHLVGQCLYAEQDVSFIGVIAAKVNAIYIKGKKVSTACITPQTKIVFRSLSAKVTIFIQVCNEFWDFASDGERYYEKIVHSFLPTLFSKWRDAGTSHIVTIVLISRVYYDEPEIEYAAGPIRKDDDGRWYKDFFKVITDLEVIYDWKPTLVSLKDSFWDFQRDILLAHHHHRDPGASPDQARLVGEISQAHDGPILEALNLGFNPTETHYIDRSLSLTGSATIIITPGTGYFRVNKNLLRLTTTRMLDQGFPVDLVALTKPPLHQCPVFCFRGAEPDFRVEHSGKAGARSSDPLWGGDMPPKFDKEKLTFWWEPFWMSVSFWDKQMDLPFREDRFVARARMREIEMLGLLEHDVLSDNTISLLPDMKYPGQPVTIWTDSSRRGISKEEADTYDTEIFAPKDQPKIPTLSRNSVSSSSTSGSMVSGSLRLNEPLKRSLSNRLSDSTRIPPIQESPHKPATDLPPEYSTLDPKRHSTTLSISPSQRSTLSLRSENSSKETLETTAEAAQRSTSSRPASKSFFSPGWFLSQFRPGNQGQSSQTSSLPDEPKTQQQPSTSTGMSTVASASKSTVNMTHLGSRPPKPMNIKNPSVGRSGLGKYDDDSLHPHRASLPRHSPIGTPPRDEVTFGKRRSGTISSGILPLTFSSSPAVRTNPLKPTVSVPYTVSSLAQRWQHIFAQPLSKHKIKWKAMVTPGCLPLTVEYFPPSSELDLSYDVHSYDFVIDPPEMRSFLIRPPSTTGHPDTVRRAWALVVMRGMVALRLAQGYQFVLRSSNDSSNGDSFAQVARRSTMYIATEDATPKPSGAAEVLESPDEPVYLSMSNEIHRISYRGDTVHVRRYVRRLPHSQTFKYECLIWPKLGIGYTELSTTFESQGLESYGWNRLDMLVAGYESQFNESLRYWRTRFLVIPSDDVPKSSVNNVGPAGERLNDEEIRLLGMDKLADLFSKIRWISPEDKGKSLPPVRFLPTDLDPVASVLDESTVARLDEIHASGPLRKKMKSERDTSEMNLQAIAKAMREEDGVPIKDYRWHGNTYPNSFTGSDFVSWLVREFRDISNREQAVERGAKLQEQGLFEHCRGAHGFLDGHYFYMLRGEYIIAMTPRSGGWFRANRHVSGEEFTSRQSGNPTSGVRNLTPGRKNKKRLILSQSMVIDIDPNKRSDQAESVVLHHDIIHNPATCFHFELQWVGTTARCIDDVLRQWSRSIERYGLKLVEGYVSQISDIRDRNPFQSCCPIPLAVEPPSIPDLEERIPEGTQTANYFESALLRHFGFVLDIEAGNLYPDQVDVVYSYRRAPFSYSQWVHRTGVAFIQVLGGSQGYLFLTNRLMLQGRISTAQKVPRPASVAEELRLELTNFCNNPDSLQEFYDKEVGRLGRRTTLEEPPPLHL</sequence>
<dbReference type="GO" id="GO:0035556">
    <property type="term" value="P:intracellular signal transduction"/>
    <property type="evidence" value="ECO:0007669"/>
    <property type="project" value="InterPro"/>
</dbReference>
<dbReference type="CDD" id="cd04449">
    <property type="entry name" value="DEP_DEPDC5-like"/>
    <property type="match status" value="1"/>
</dbReference>
<dbReference type="GO" id="GO:0005774">
    <property type="term" value="C:vacuolar membrane"/>
    <property type="evidence" value="ECO:0007669"/>
    <property type="project" value="UniProtKB-SubCell"/>
</dbReference>
<dbReference type="InterPro" id="IPR036388">
    <property type="entry name" value="WH-like_DNA-bd_sf"/>
</dbReference>
<dbReference type="Proteomes" id="UP001385951">
    <property type="component" value="Unassembled WGS sequence"/>
</dbReference>
<evidence type="ECO:0000256" key="1">
    <source>
        <dbReference type="ARBA" id="ARBA00004148"/>
    </source>
</evidence>
<gene>
    <name evidence="7" type="ORF">QCA50_004934</name>
</gene>
<accession>A0AAW0GK91</accession>
<feature type="compositionally biased region" description="Polar residues" evidence="5">
    <location>
        <begin position="591"/>
        <end position="600"/>
    </location>
</feature>
<dbReference type="PANTHER" id="PTHR13179:SF8">
    <property type="entry name" value="GATOR COMPLEX PROTEIN DEPDC5"/>
    <property type="match status" value="1"/>
</dbReference>
<dbReference type="GO" id="GO:0005096">
    <property type="term" value="F:GTPase activator activity"/>
    <property type="evidence" value="ECO:0007669"/>
    <property type="project" value="InterPro"/>
</dbReference>
<feature type="compositionally biased region" description="Polar residues" evidence="5">
    <location>
        <begin position="662"/>
        <end position="674"/>
    </location>
</feature>
<reference evidence="7 8" key="1">
    <citation type="submission" date="2022-09" db="EMBL/GenBank/DDBJ databases">
        <authorList>
            <person name="Palmer J.M."/>
        </authorList>
    </citation>
    <scope>NUCLEOTIDE SEQUENCE [LARGE SCALE GENOMIC DNA]</scope>
    <source>
        <strain evidence="7 8">DSM 7382</strain>
    </source>
</reference>
<dbReference type="EMBL" id="JASBNA010000005">
    <property type="protein sequence ID" value="KAK7691535.1"/>
    <property type="molecule type" value="Genomic_DNA"/>
</dbReference>
<organism evidence="7 8">
    <name type="scientific">Cerrena zonata</name>
    <dbReference type="NCBI Taxonomy" id="2478898"/>
    <lineage>
        <taxon>Eukaryota</taxon>
        <taxon>Fungi</taxon>
        <taxon>Dikarya</taxon>
        <taxon>Basidiomycota</taxon>
        <taxon>Agaricomycotina</taxon>
        <taxon>Agaricomycetes</taxon>
        <taxon>Polyporales</taxon>
        <taxon>Cerrenaceae</taxon>
        <taxon>Cerrena</taxon>
    </lineage>
</organism>
<feature type="region of interest" description="Disordered" evidence="5">
    <location>
        <begin position="543"/>
        <end position="778"/>
    </location>
</feature>
<evidence type="ECO:0000256" key="5">
    <source>
        <dbReference type="SAM" id="MobiDB-lite"/>
    </source>
</evidence>
<dbReference type="GO" id="GO:0010508">
    <property type="term" value="P:positive regulation of autophagy"/>
    <property type="evidence" value="ECO:0007669"/>
    <property type="project" value="TreeGrafter"/>
</dbReference>
<dbReference type="SMART" id="SM00049">
    <property type="entry name" value="DEP"/>
    <property type="match status" value="1"/>
</dbReference>
<evidence type="ECO:0000256" key="4">
    <source>
        <dbReference type="ARBA" id="ARBA00021881"/>
    </source>
</evidence>
<feature type="compositionally biased region" description="Polar residues" evidence="5">
    <location>
        <begin position="630"/>
        <end position="647"/>
    </location>
</feature>
<dbReference type="Pfam" id="PF12257">
    <property type="entry name" value="IML1"/>
    <property type="match status" value="1"/>
</dbReference>
<comment type="similarity">
    <text evidence="2">Belongs to the IML1 family.</text>
</comment>